<dbReference type="Gene3D" id="3.20.20.190">
    <property type="entry name" value="Phosphatidylinositol (PI) phosphodiesterase"/>
    <property type="match status" value="1"/>
</dbReference>
<evidence type="ECO:0000313" key="3">
    <source>
        <dbReference type="Proteomes" id="UP001595812"/>
    </source>
</evidence>
<name>A0ABV8ACD8_9FLAO</name>
<comment type="caution">
    <text evidence="2">The sequence shown here is derived from an EMBL/GenBank/DDBJ whole genome shotgun (WGS) entry which is preliminary data.</text>
</comment>
<dbReference type="CDD" id="cd08566">
    <property type="entry name" value="GDPD_AtGDE_like"/>
    <property type="match status" value="1"/>
</dbReference>
<dbReference type="SUPFAM" id="SSF51695">
    <property type="entry name" value="PLC-like phosphodiesterases"/>
    <property type="match status" value="1"/>
</dbReference>
<dbReference type="Pfam" id="PF03009">
    <property type="entry name" value="GDPD"/>
    <property type="match status" value="1"/>
</dbReference>
<dbReference type="PANTHER" id="PTHR46320:SF1">
    <property type="entry name" value="GLYCEROPHOSPHODIESTER PHOSPHODIESTERASE 1"/>
    <property type="match status" value="1"/>
</dbReference>
<protein>
    <submittedName>
        <fullName evidence="2">Glycerophosphodiester phosphodiesterase family protein</fullName>
    </submittedName>
</protein>
<dbReference type="EMBL" id="JBHSAT010000002">
    <property type="protein sequence ID" value="MFC3875737.1"/>
    <property type="molecule type" value="Genomic_DNA"/>
</dbReference>
<dbReference type="InterPro" id="IPR017946">
    <property type="entry name" value="PLC-like_Pdiesterase_TIM-brl"/>
</dbReference>
<gene>
    <name evidence="2" type="ORF">ACFOSX_00710</name>
</gene>
<feature type="domain" description="GP-PDE" evidence="1">
    <location>
        <begin position="53"/>
        <end position="296"/>
    </location>
</feature>
<proteinExistence type="predicted"/>
<sequence length="300" mass="33581">MKEIIMKLFKFALIFLLVVGCKKSVDQPEALATPEKEASALLKTFRYGNDKLPKISVHRGGKGLVNYPENCLETLKYVNDSIYAVYEIDVAQTKDSVLVLMHDNSIDRTTTGTGRLSDFTYAELLQLNLRDDYGNVTDFKISTFEDVLNWSKTNNVVLTVDIKRSVSQETVINAIRKAEAEDTSIIITYDLEQSQSAYELAPELMLSVSARNMKEFQWLMDSGIPTENMIAFTGTRLSDKALFDALHDKGILTMLGSLGNLDKSAEANGNEFYNKWFALGIDVMATDRPFAVAEALKIKN</sequence>
<dbReference type="PROSITE" id="PS51704">
    <property type="entry name" value="GP_PDE"/>
    <property type="match status" value="1"/>
</dbReference>
<evidence type="ECO:0000313" key="2">
    <source>
        <dbReference type="EMBL" id="MFC3875737.1"/>
    </source>
</evidence>
<reference evidence="3" key="1">
    <citation type="journal article" date="2019" name="Int. J. Syst. Evol. Microbiol.">
        <title>The Global Catalogue of Microorganisms (GCM) 10K type strain sequencing project: providing services to taxonomists for standard genome sequencing and annotation.</title>
        <authorList>
            <consortium name="The Broad Institute Genomics Platform"/>
            <consortium name="The Broad Institute Genome Sequencing Center for Infectious Disease"/>
            <person name="Wu L."/>
            <person name="Ma J."/>
        </authorList>
    </citation>
    <scope>NUCLEOTIDE SEQUENCE [LARGE SCALE GENOMIC DNA]</scope>
    <source>
        <strain evidence="3">CECT 8979</strain>
    </source>
</reference>
<dbReference type="RefSeq" id="WP_386096003.1">
    <property type="nucleotide sequence ID" value="NZ_JBHSAT010000002.1"/>
</dbReference>
<evidence type="ECO:0000259" key="1">
    <source>
        <dbReference type="PROSITE" id="PS51704"/>
    </source>
</evidence>
<dbReference type="Proteomes" id="UP001595812">
    <property type="component" value="Unassembled WGS sequence"/>
</dbReference>
<dbReference type="PANTHER" id="PTHR46320">
    <property type="entry name" value="GLYCEROPHOSPHODIESTER PHOSPHODIESTERASE 1"/>
    <property type="match status" value="1"/>
</dbReference>
<organism evidence="2 3">
    <name type="scientific">Winogradskyella maritima</name>
    <dbReference type="NCBI Taxonomy" id="1517766"/>
    <lineage>
        <taxon>Bacteria</taxon>
        <taxon>Pseudomonadati</taxon>
        <taxon>Bacteroidota</taxon>
        <taxon>Flavobacteriia</taxon>
        <taxon>Flavobacteriales</taxon>
        <taxon>Flavobacteriaceae</taxon>
        <taxon>Winogradskyella</taxon>
    </lineage>
</organism>
<keyword evidence="3" id="KW-1185">Reference proteome</keyword>
<dbReference type="InterPro" id="IPR030395">
    <property type="entry name" value="GP_PDE_dom"/>
</dbReference>
<accession>A0ABV8ACD8</accession>
<dbReference type="PROSITE" id="PS51257">
    <property type="entry name" value="PROKAR_LIPOPROTEIN"/>
    <property type="match status" value="1"/>
</dbReference>